<feature type="compositionally biased region" description="Low complexity" evidence="1">
    <location>
        <begin position="100"/>
        <end position="118"/>
    </location>
</feature>
<evidence type="ECO:0000313" key="2">
    <source>
        <dbReference type="Proteomes" id="UP000887577"/>
    </source>
</evidence>
<proteinExistence type="predicted"/>
<feature type="compositionally biased region" description="Low complexity" evidence="1">
    <location>
        <begin position="44"/>
        <end position="64"/>
    </location>
</feature>
<evidence type="ECO:0000313" key="3">
    <source>
        <dbReference type="WBParaSite" id="PSU_v2.g17343.t1"/>
    </source>
</evidence>
<feature type="region of interest" description="Disordered" evidence="1">
    <location>
        <begin position="88"/>
        <end position="135"/>
    </location>
</feature>
<keyword evidence="2" id="KW-1185">Reference proteome</keyword>
<organism evidence="2 3">
    <name type="scientific">Panagrolaimus superbus</name>
    <dbReference type="NCBI Taxonomy" id="310955"/>
    <lineage>
        <taxon>Eukaryota</taxon>
        <taxon>Metazoa</taxon>
        <taxon>Ecdysozoa</taxon>
        <taxon>Nematoda</taxon>
        <taxon>Chromadorea</taxon>
        <taxon>Rhabditida</taxon>
        <taxon>Tylenchina</taxon>
        <taxon>Panagrolaimomorpha</taxon>
        <taxon>Panagrolaimoidea</taxon>
        <taxon>Panagrolaimidae</taxon>
        <taxon>Panagrolaimus</taxon>
    </lineage>
</organism>
<feature type="region of interest" description="Disordered" evidence="1">
    <location>
        <begin position="1"/>
        <end position="72"/>
    </location>
</feature>
<name>A0A914YDG8_9BILA</name>
<sequence>MVSSASTHSTSPLNVEDYCESDNDSDTNESPDTVMETFGDSINIPSTPSTTMSTTTTSTMTTKSPIPPSADPQLLQKTLKDALRAASLQRQNVMQKKPRQSSQLHQTSTTQKSQISSKLRNNQNHQGSSNATEISTANLDQLSSLLPFMLQGL</sequence>
<protein>
    <submittedName>
        <fullName evidence="3">Uncharacterized protein</fullName>
    </submittedName>
</protein>
<feature type="compositionally biased region" description="Polar residues" evidence="1">
    <location>
        <begin position="1"/>
        <end position="13"/>
    </location>
</feature>
<reference evidence="3" key="1">
    <citation type="submission" date="2022-11" db="UniProtKB">
        <authorList>
            <consortium name="WormBaseParasite"/>
        </authorList>
    </citation>
    <scope>IDENTIFICATION</scope>
</reference>
<feature type="compositionally biased region" description="Polar residues" evidence="1">
    <location>
        <begin position="119"/>
        <end position="135"/>
    </location>
</feature>
<accession>A0A914YDG8</accession>
<dbReference type="WBParaSite" id="PSU_v2.g17343.t1">
    <property type="protein sequence ID" value="PSU_v2.g17343.t1"/>
    <property type="gene ID" value="PSU_v2.g17343"/>
</dbReference>
<dbReference type="AlphaFoldDB" id="A0A914YDG8"/>
<feature type="compositionally biased region" description="Acidic residues" evidence="1">
    <location>
        <begin position="17"/>
        <end position="29"/>
    </location>
</feature>
<dbReference type="Proteomes" id="UP000887577">
    <property type="component" value="Unplaced"/>
</dbReference>
<evidence type="ECO:0000256" key="1">
    <source>
        <dbReference type="SAM" id="MobiDB-lite"/>
    </source>
</evidence>